<accession>A0AAU0N0H9</accession>
<dbReference type="Proteomes" id="UP001302477">
    <property type="component" value="Chromosome"/>
</dbReference>
<keyword evidence="1" id="KW-0812">Transmembrane</keyword>
<feature type="transmembrane region" description="Helical" evidence="1">
    <location>
        <begin position="44"/>
        <end position="64"/>
    </location>
</feature>
<protein>
    <recommendedName>
        <fullName evidence="5">Lipoprotein</fullName>
    </recommendedName>
</protein>
<dbReference type="PROSITE" id="PS51257">
    <property type="entry name" value="PROKAR_LIPOPROTEIN"/>
    <property type="match status" value="1"/>
</dbReference>
<evidence type="ECO:0000256" key="2">
    <source>
        <dbReference type="SAM" id="SignalP"/>
    </source>
</evidence>
<dbReference type="KEGG" id="mpaf:R5R33_03905"/>
<dbReference type="EMBL" id="CP137555">
    <property type="protein sequence ID" value="WOX06279.1"/>
    <property type="molecule type" value="Genomic_DNA"/>
</dbReference>
<dbReference type="AlphaFoldDB" id="A0AAU0N0H9"/>
<keyword evidence="4" id="KW-1185">Reference proteome</keyword>
<evidence type="ECO:0000313" key="4">
    <source>
        <dbReference type="Proteomes" id="UP001302477"/>
    </source>
</evidence>
<evidence type="ECO:0000256" key="1">
    <source>
        <dbReference type="SAM" id="Phobius"/>
    </source>
</evidence>
<keyword evidence="2" id="KW-0732">Signal</keyword>
<name>A0AAU0N0H9_9GAMM</name>
<keyword evidence="1" id="KW-0472">Membrane</keyword>
<dbReference type="RefSeq" id="WP_318954737.1">
    <property type="nucleotide sequence ID" value="NZ_CP137555.1"/>
</dbReference>
<reference evidence="3 4" key="1">
    <citation type="submission" date="2023-10" db="EMBL/GenBank/DDBJ databases">
        <title>Description of Microbulbifer bruguierae sp. nov., isolated from the sediments of mangrove plant Bruguiera sexangula and comparative genomic analyses of the genus Microbulbifer.</title>
        <authorList>
            <person name="Long M."/>
        </authorList>
    </citation>
    <scope>NUCLEOTIDE SEQUENCE [LARGE SCALE GENOMIC DNA]</scope>
    <source>
        <strain evidence="3 4">SPO729</strain>
    </source>
</reference>
<evidence type="ECO:0008006" key="5">
    <source>
        <dbReference type="Google" id="ProtNLM"/>
    </source>
</evidence>
<evidence type="ECO:0000313" key="3">
    <source>
        <dbReference type="EMBL" id="WOX06279.1"/>
    </source>
</evidence>
<feature type="signal peptide" evidence="2">
    <location>
        <begin position="1"/>
        <end position="23"/>
    </location>
</feature>
<sequence length="74" mass="8328">MTKKVKNKIVSVALLALALVLFACVSDLISSCYDAKGQQVPKWVFFSVMIIFYAVIGWVFRKFFDAFSVSGKKK</sequence>
<proteinExistence type="predicted"/>
<organism evidence="3 4">
    <name type="scientific">Microbulbifer pacificus</name>
    <dbReference type="NCBI Taxonomy" id="407164"/>
    <lineage>
        <taxon>Bacteria</taxon>
        <taxon>Pseudomonadati</taxon>
        <taxon>Pseudomonadota</taxon>
        <taxon>Gammaproteobacteria</taxon>
        <taxon>Cellvibrionales</taxon>
        <taxon>Microbulbiferaceae</taxon>
        <taxon>Microbulbifer</taxon>
    </lineage>
</organism>
<feature type="chain" id="PRO_5043939133" description="Lipoprotein" evidence="2">
    <location>
        <begin position="24"/>
        <end position="74"/>
    </location>
</feature>
<keyword evidence="1" id="KW-1133">Transmembrane helix</keyword>
<gene>
    <name evidence="3" type="ORF">R5R33_03905</name>
</gene>